<comment type="cofactor">
    <cofactor evidence="1">
        <name>FAD</name>
        <dbReference type="ChEBI" id="CHEBI:57692"/>
    </cofactor>
</comment>
<dbReference type="EMBL" id="LAZR01000007">
    <property type="protein sequence ID" value="KKO09297.1"/>
    <property type="molecule type" value="Genomic_DNA"/>
</dbReference>
<keyword evidence="4" id="KW-0274">FAD</keyword>
<accession>A0A0F9YAZ2</accession>
<dbReference type="SUPFAM" id="SSF51905">
    <property type="entry name" value="FAD/NAD(P)-binding domain"/>
    <property type="match status" value="1"/>
</dbReference>
<proteinExistence type="inferred from homology"/>
<comment type="similarity">
    <text evidence="2">Belongs to the GMC oxidoreductase family.</text>
</comment>
<dbReference type="GO" id="GO:0016614">
    <property type="term" value="F:oxidoreductase activity, acting on CH-OH group of donors"/>
    <property type="evidence" value="ECO:0007669"/>
    <property type="project" value="InterPro"/>
</dbReference>
<dbReference type="SUPFAM" id="SSF54373">
    <property type="entry name" value="FAD-linked reductases, C-terminal domain"/>
    <property type="match status" value="1"/>
</dbReference>
<sequence length="557" mass="61636">MSEPTNNNFDYIVVGAGTAGCLLANRLSANPNNKVLLIEAGGRDNYYWIHIPVGYLYCINNPRTDWLFRTEPDKGLNGRSLIYPRGKILGGCSSINGMIYMRGQARDYDHWAEVVGDEAWRWENCLPDFIKHEDHYRLDAGGDADAKHQEFHGHGGEWRVEKQRLKWQVLDDFAEAAVQAGIPRTDDFNRGSNEGVAYFDVNQRSGWRWNTAKAFLRPALKRSNLTLWHSTQVNRLLFERQDVEKVASTLRCRGVEVEREGKTQRAMISGEVVLCAGAIGSPHLLQLSGVGPAELLREHGIELVHELPGVGENLQDHLQIRSIYKITNGKTLNAMASTLLGKAGIGLEYLLKRSGPMSMAPSQLGAFTRSAPDQPHPNIQYHVQPLSLEAFGQPLHPYPAITASVCNLNPTSRGTVRLKSSDPRQAPAISPNYLSTPEDRKVAADSLRVTRRIAEQPAFTKYAPEEVKPGVEYQTDDELARLAGDIGTTIFHPVGTTRMGRADDEMAVVDAKLRVRGISGLRVADAGVMPTITSGNTNSPTLMIAEKAAGWMLAERR</sequence>
<dbReference type="PIRSF" id="PIRSF000137">
    <property type="entry name" value="Alcohol_oxidase"/>
    <property type="match status" value="1"/>
</dbReference>
<reference evidence="7" key="1">
    <citation type="journal article" date="2015" name="Nature">
        <title>Complex archaea that bridge the gap between prokaryotes and eukaryotes.</title>
        <authorList>
            <person name="Spang A."/>
            <person name="Saw J.H."/>
            <person name="Jorgensen S.L."/>
            <person name="Zaremba-Niedzwiedzka K."/>
            <person name="Martijn J."/>
            <person name="Lind A.E."/>
            <person name="van Eijk R."/>
            <person name="Schleper C."/>
            <person name="Guy L."/>
            <person name="Ettema T.J."/>
        </authorList>
    </citation>
    <scope>NUCLEOTIDE SEQUENCE</scope>
</reference>
<feature type="domain" description="Glucose-methanol-choline oxidoreductase N-terminal" evidence="6">
    <location>
        <begin position="277"/>
        <end position="291"/>
    </location>
</feature>
<dbReference type="PROSITE" id="PS00624">
    <property type="entry name" value="GMC_OXRED_2"/>
    <property type="match status" value="1"/>
</dbReference>
<evidence type="ECO:0000259" key="6">
    <source>
        <dbReference type="PROSITE" id="PS00624"/>
    </source>
</evidence>
<name>A0A0F9YAZ2_9ZZZZ</name>
<comment type="caution">
    <text evidence="7">The sequence shown here is derived from an EMBL/GenBank/DDBJ whole genome shotgun (WGS) entry which is preliminary data.</text>
</comment>
<dbReference type="Gene3D" id="3.50.50.60">
    <property type="entry name" value="FAD/NAD(P)-binding domain"/>
    <property type="match status" value="1"/>
</dbReference>
<gene>
    <name evidence="7" type="ORF">LCGC14_0036380</name>
</gene>
<keyword evidence="3" id="KW-0285">Flavoprotein</keyword>
<organism evidence="7">
    <name type="scientific">marine sediment metagenome</name>
    <dbReference type="NCBI Taxonomy" id="412755"/>
    <lineage>
        <taxon>unclassified sequences</taxon>
        <taxon>metagenomes</taxon>
        <taxon>ecological metagenomes</taxon>
    </lineage>
</organism>
<evidence type="ECO:0000256" key="2">
    <source>
        <dbReference type="ARBA" id="ARBA00010790"/>
    </source>
</evidence>
<dbReference type="InterPro" id="IPR036188">
    <property type="entry name" value="FAD/NAD-bd_sf"/>
</dbReference>
<dbReference type="InterPro" id="IPR007867">
    <property type="entry name" value="GMC_OxRtase_C"/>
</dbReference>
<dbReference type="InterPro" id="IPR000172">
    <property type="entry name" value="GMC_OxRdtase_N"/>
</dbReference>
<feature type="region of interest" description="Disordered" evidence="5">
    <location>
        <begin position="415"/>
        <end position="434"/>
    </location>
</feature>
<evidence type="ECO:0000256" key="3">
    <source>
        <dbReference type="ARBA" id="ARBA00022630"/>
    </source>
</evidence>
<dbReference type="GO" id="GO:0050660">
    <property type="term" value="F:flavin adenine dinucleotide binding"/>
    <property type="evidence" value="ECO:0007669"/>
    <property type="project" value="InterPro"/>
</dbReference>
<dbReference type="PANTHER" id="PTHR11552:SF147">
    <property type="entry name" value="CHOLINE DEHYDROGENASE, MITOCHONDRIAL"/>
    <property type="match status" value="1"/>
</dbReference>
<dbReference type="Gene3D" id="3.30.560.10">
    <property type="entry name" value="Glucose Oxidase, domain 3"/>
    <property type="match status" value="1"/>
</dbReference>
<dbReference type="AlphaFoldDB" id="A0A0F9YAZ2"/>
<evidence type="ECO:0000256" key="4">
    <source>
        <dbReference type="ARBA" id="ARBA00022827"/>
    </source>
</evidence>
<evidence type="ECO:0000256" key="1">
    <source>
        <dbReference type="ARBA" id="ARBA00001974"/>
    </source>
</evidence>
<dbReference type="PANTHER" id="PTHR11552">
    <property type="entry name" value="GLUCOSE-METHANOL-CHOLINE GMC OXIDOREDUCTASE"/>
    <property type="match status" value="1"/>
</dbReference>
<dbReference type="Pfam" id="PF05199">
    <property type="entry name" value="GMC_oxred_C"/>
    <property type="match status" value="1"/>
</dbReference>
<dbReference type="InterPro" id="IPR012132">
    <property type="entry name" value="GMC_OxRdtase"/>
</dbReference>
<protein>
    <recommendedName>
        <fullName evidence="6">Glucose-methanol-choline oxidoreductase N-terminal domain-containing protein</fullName>
    </recommendedName>
</protein>
<evidence type="ECO:0000256" key="5">
    <source>
        <dbReference type="SAM" id="MobiDB-lite"/>
    </source>
</evidence>
<evidence type="ECO:0000313" key="7">
    <source>
        <dbReference type="EMBL" id="KKO09297.1"/>
    </source>
</evidence>
<dbReference type="Pfam" id="PF00732">
    <property type="entry name" value="GMC_oxred_N"/>
    <property type="match status" value="1"/>
</dbReference>